<dbReference type="Proteomes" id="UP000243819">
    <property type="component" value="Unassembled WGS sequence"/>
</dbReference>
<organism evidence="3 4">
    <name type="scientific">Anaerobranca gottschalkii DSM 13577</name>
    <dbReference type="NCBI Taxonomy" id="1120990"/>
    <lineage>
        <taxon>Bacteria</taxon>
        <taxon>Bacillati</taxon>
        <taxon>Bacillota</taxon>
        <taxon>Clostridia</taxon>
        <taxon>Eubacteriales</taxon>
        <taxon>Proteinivoracaceae</taxon>
        <taxon>Anaerobranca</taxon>
    </lineage>
</organism>
<dbReference type="EMBL" id="FOIF01000005">
    <property type="protein sequence ID" value="SES73393.1"/>
    <property type="molecule type" value="Genomic_DNA"/>
</dbReference>
<sequence>MIGVVNRLFEAFYWLLIIRILFSWIPVSPTNRTLYEFKSVIYKITEFYLRPFRNLIPPIGSGGAYIDISPIIGFIALNFIRQIVIGILRNIGGF</sequence>
<gene>
    <name evidence="3" type="ORF">SAMN03080614_100553</name>
</gene>
<evidence type="ECO:0000313" key="4">
    <source>
        <dbReference type="Proteomes" id="UP000243819"/>
    </source>
</evidence>
<keyword evidence="2" id="KW-1133">Transmembrane helix</keyword>
<keyword evidence="2" id="KW-0812">Transmembrane</keyword>
<dbReference type="AlphaFoldDB" id="A0A1H9YXH8"/>
<accession>A0A1H9YXH8</accession>
<protein>
    <submittedName>
        <fullName evidence="3">YggT family protein</fullName>
    </submittedName>
</protein>
<evidence type="ECO:0000256" key="2">
    <source>
        <dbReference type="SAM" id="Phobius"/>
    </source>
</evidence>
<feature type="transmembrane region" description="Helical" evidence="2">
    <location>
        <begin position="12"/>
        <end position="29"/>
    </location>
</feature>
<dbReference type="RefSeq" id="WP_091348915.1">
    <property type="nucleotide sequence ID" value="NZ_FOIF01000005.1"/>
</dbReference>
<evidence type="ECO:0000256" key="1">
    <source>
        <dbReference type="ARBA" id="ARBA00010894"/>
    </source>
</evidence>
<dbReference type="OrthoDB" id="283553at2"/>
<name>A0A1H9YXH8_9FIRM</name>
<dbReference type="Pfam" id="PF02325">
    <property type="entry name" value="CCB3_YggT"/>
    <property type="match status" value="1"/>
</dbReference>
<keyword evidence="4" id="KW-1185">Reference proteome</keyword>
<keyword evidence="2" id="KW-0472">Membrane</keyword>
<proteinExistence type="inferred from homology"/>
<dbReference type="GO" id="GO:0016020">
    <property type="term" value="C:membrane"/>
    <property type="evidence" value="ECO:0007669"/>
    <property type="project" value="InterPro"/>
</dbReference>
<dbReference type="STRING" id="1120990.SAMN03080614_100553"/>
<evidence type="ECO:0000313" key="3">
    <source>
        <dbReference type="EMBL" id="SES73393.1"/>
    </source>
</evidence>
<feature type="transmembrane region" description="Helical" evidence="2">
    <location>
        <begin position="59"/>
        <end position="80"/>
    </location>
</feature>
<dbReference type="InterPro" id="IPR003425">
    <property type="entry name" value="CCB3/YggT"/>
</dbReference>
<dbReference type="PANTHER" id="PTHR33219">
    <property type="entry name" value="YLMG HOMOLOG PROTEIN 2, CHLOROPLASTIC"/>
    <property type="match status" value="1"/>
</dbReference>
<comment type="similarity">
    <text evidence="1">Belongs to the YggT family.</text>
</comment>
<dbReference type="PANTHER" id="PTHR33219:SF14">
    <property type="entry name" value="PROTEIN COFACTOR ASSEMBLY OF COMPLEX C SUBUNIT B CCB3, CHLOROPLASTIC-RELATED"/>
    <property type="match status" value="1"/>
</dbReference>
<reference evidence="4" key="1">
    <citation type="submission" date="2016-10" db="EMBL/GenBank/DDBJ databases">
        <authorList>
            <person name="Varghese N."/>
            <person name="Submissions S."/>
        </authorList>
    </citation>
    <scope>NUCLEOTIDE SEQUENCE [LARGE SCALE GENOMIC DNA]</scope>
    <source>
        <strain evidence="4">DSM 13577</strain>
    </source>
</reference>